<proteinExistence type="predicted"/>
<name>A0A1A8XVY9_9RHOO</name>
<protein>
    <submittedName>
        <fullName evidence="1">Uncharacterized protein</fullName>
    </submittedName>
</protein>
<evidence type="ECO:0000313" key="2">
    <source>
        <dbReference type="Proteomes" id="UP000199600"/>
    </source>
</evidence>
<gene>
    <name evidence="1" type="ORF">PROAA_290052</name>
</gene>
<dbReference type="AlphaFoldDB" id="A0A1A8XVY9"/>
<keyword evidence="2" id="KW-1185">Reference proteome</keyword>
<reference evidence="1 2" key="1">
    <citation type="submission" date="2016-06" db="EMBL/GenBank/DDBJ databases">
        <authorList>
            <person name="Kjaerup R.B."/>
            <person name="Dalgaard T.S."/>
            <person name="Juul-Madsen H.R."/>
        </authorList>
    </citation>
    <scope>NUCLEOTIDE SEQUENCE [LARGE SCALE GENOMIC DNA]</scope>
    <source>
        <strain evidence="1">2</strain>
    </source>
</reference>
<sequence length="71" mass="7430">MHPFQSQILHGMYSADGTVRQPGIKGQIYHVAARGDTPEAAKASQGVTPLQKDALLIIVPDCSSAARSNGA</sequence>
<dbReference type="Proteomes" id="UP000199600">
    <property type="component" value="Unassembled WGS sequence"/>
</dbReference>
<accession>A0A1A8XVY9</accession>
<dbReference type="EMBL" id="FLQY01000212">
    <property type="protein sequence ID" value="SBT08767.1"/>
    <property type="molecule type" value="Genomic_DNA"/>
</dbReference>
<organism evidence="1 2">
    <name type="scientific">Candidatus Propionivibrio aalborgensis</name>
    <dbReference type="NCBI Taxonomy" id="1860101"/>
    <lineage>
        <taxon>Bacteria</taxon>
        <taxon>Pseudomonadati</taxon>
        <taxon>Pseudomonadota</taxon>
        <taxon>Betaproteobacteria</taxon>
        <taxon>Rhodocyclales</taxon>
        <taxon>Rhodocyclaceae</taxon>
        <taxon>Propionivibrio</taxon>
    </lineage>
</organism>
<evidence type="ECO:0000313" key="1">
    <source>
        <dbReference type="EMBL" id="SBT08767.1"/>
    </source>
</evidence>